<protein>
    <recommendedName>
        <fullName evidence="6">Transmembrane protein</fullName>
    </recommendedName>
</protein>
<reference evidence="4" key="2">
    <citation type="submission" date="2013-10" db="EMBL/GenBank/DDBJ databases">
        <authorList>
            <person name="Aslett M."/>
        </authorList>
    </citation>
    <scope>NUCLEOTIDE SEQUENCE [LARGE SCALE GENOMIC DNA]</scope>
    <source>
        <strain evidence="4">Weybridge</strain>
    </source>
</reference>
<feature type="compositionally biased region" description="Acidic residues" evidence="1">
    <location>
        <begin position="116"/>
        <end position="127"/>
    </location>
</feature>
<dbReference type="RefSeq" id="XP_013333235.1">
    <property type="nucleotide sequence ID" value="XM_013477781.1"/>
</dbReference>
<feature type="region of interest" description="Disordered" evidence="1">
    <location>
        <begin position="116"/>
        <end position="137"/>
    </location>
</feature>
<reference evidence="4" key="1">
    <citation type="submission" date="2013-10" db="EMBL/GenBank/DDBJ databases">
        <title>Genomic analysis of the causative agents of coccidiosis in chickens.</title>
        <authorList>
            <person name="Reid A.J."/>
            <person name="Blake D."/>
            <person name="Billington K."/>
            <person name="Browne H."/>
            <person name="Dunn M."/>
            <person name="Hung S."/>
            <person name="Kawahara F."/>
            <person name="Miranda-Saavedra D."/>
            <person name="Mourier T."/>
            <person name="Nagra H."/>
            <person name="Otto T.D."/>
            <person name="Rawlings N."/>
            <person name="Sanchez A."/>
            <person name="Sanders M."/>
            <person name="Subramaniam C."/>
            <person name="Tay Y."/>
            <person name="Dear P."/>
            <person name="Doerig C."/>
            <person name="Gruber A."/>
            <person name="Parkinson J."/>
            <person name="Shirley M."/>
            <person name="Wan K.L."/>
            <person name="Berriman M."/>
            <person name="Tomley F."/>
            <person name="Pain A."/>
        </authorList>
    </citation>
    <scope>NUCLEOTIDE SEQUENCE [LARGE SCALE GENOMIC DNA]</scope>
    <source>
        <strain evidence="4">Weybridge</strain>
    </source>
</reference>
<keyword evidence="2" id="KW-0812">Transmembrane</keyword>
<gene>
    <name evidence="4" type="ORF">EMWEY_00020460</name>
</gene>
<feature type="transmembrane region" description="Helical" evidence="2">
    <location>
        <begin position="91"/>
        <end position="109"/>
    </location>
</feature>
<keyword evidence="5" id="KW-1185">Reference proteome</keyword>
<name>U6M2E1_EIMMA</name>
<evidence type="ECO:0000256" key="2">
    <source>
        <dbReference type="SAM" id="Phobius"/>
    </source>
</evidence>
<feature type="signal peptide" evidence="3">
    <location>
        <begin position="1"/>
        <end position="27"/>
    </location>
</feature>
<evidence type="ECO:0008006" key="6">
    <source>
        <dbReference type="Google" id="ProtNLM"/>
    </source>
</evidence>
<dbReference type="GeneID" id="25336032"/>
<evidence type="ECO:0000256" key="3">
    <source>
        <dbReference type="SAM" id="SignalP"/>
    </source>
</evidence>
<dbReference type="Proteomes" id="UP000030763">
    <property type="component" value="Unassembled WGS sequence"/>
</dbReference>
<accession>U6M2E1</accession>
<keyword evidence="3" id="KW-0732">Signal</keyword>
<keyword evidence="2" id="KW-0472">Membrane</keyword>
<proteinExistence type="predicted"/>
<sequence length="165" mass="17882">MRVAVGQYLFFLFFLVVQHWEAGFSSATENVAAPVSSPKVSAGAQSPRAADAPQQPFAAAPTKPEQNERSTAAAVEKVATPAVSRKPKAAAALYGLLTLLFLGLSLYSVSWEEELEESDDDEGEGDGAEYRSISKRSVSYEEARPEYPCKRTYASLLPILSSIYI</sequence>
<feature type="chain" id="PRO_5004673257" description="Transmembrane protein" evidence="3">
    <location>
        <begin position="28"/>
        <end position="165"/>
    </location>
</feature>
<feature type="region of interest" description="Disordered" evidence="1">
    <location>
        <begin position="37"/>
        <end position="73"/>
    </location>
</feature>
<evidence type="ECO:0000256" key="1">
    <source>
        <dbReference type="SAM" id="MobiDB-lite"/>
    </source>
</evidence>
<organism evidence="4 5">
    <name type="scientific">Eimeria maxima</name>
    <name type="common">Coccidian parasite</name>
    <dbReference type="NCBI Taxonomy" id="5804"/>
    <lineage>
        <taxon>Eukaryota</taxon>
        <taxon>Sar</taxon>
        <taxon>Alveolata</taxon>
        <taxon>Apicomplexa</taxon>
        <taxon>Conoidasida</taxon>
        <taxon>Coccidia</taxon>
        <taxon>Eucoccidiorida</taxon>
        <taxon>Eimeriorina</taxon>
        <taxon>Eimeriidae</taxon>
        <taxon>Eimeria</taxon>
    </lineage>
</organism>
<evidence type="ECO:0000313" key="4">
    <source>
        <dbReference type="EMBL" id="CDJ56584.1"/>
    </source>
</evidence>
<feature type="compositionally biased region" description="Low complexity" evidence="1">
    <location>
        <begin position="47"/>
        <end position="61"/>
    </location>
</feature>
<dbReference type="VEuPathDB" id="ToxoDB:EMWEY_00020460"/>
<dbReference type="AlphaFoldDB" id="U6M2E1"/>
<dbReference type="EMBL" id="HG719004">
    <property type="protein sequence ID" value="CDJ56584.1"/>
    <property type="molecule type" value="Genomic_DNA"/>
</dbReference>
<keyword evidence="2" id="KW-1133">Transmembrane helix</keyword>
<evidence type="ECO:0000313" key="5">
    <source>
        <dbReference type="Proteomes" id="UP000030763"/>
    </source>
</evidence>